<evidence type="ECO:0000256" key="3">
    <source>
        <dbReference type="ARBA" id="ARBA00023125"/>
    </source>
</evidence>
<accession>A0A540VSE1</accession>
<protein>
    <submittedName>
        <fullName evidence="5">Restriction endonuclease subunit S</fullName>
    </submittedName>
</protein>
<evidence type="ECO:0000256" key="2">
    <source>
        <dbReference type="ARBA" id="ARBA00022747"/>
    </source>
</evidence>
<feature type="domain" description="Type I restriction modification DNA specificity" evidence="4">
    <location>
        <begin position="10"/>
        <end position="116"/>
    </location>
</feature>
<name>A0A540VSE1_9GAMM</name>
<dbReference type="GO" id="GO:0009307">
    <property type="term" value="P:DNA restriction-modification system"/>
    <property type="evidence" value="ECO:0007669"/>
    <property type="project" value="UniProtKB-KW"/>
</dbReference>
<keyword evidence="3" id="KW-0238">DNA-binding</keyword>
<dbReference type="Proteomes" id="UP000315400">
    <property type="component" value="Unassembled WGS sequence"/>
</dbReference>
<keyword evidence="5" id="KW-0255">Endonuclease</keyword>
<dbReference type="AlphaFoldDB" id="A0A540VSE1"/>
<dbReference type="InterPro" id="IPR052021">
    <property type="entry name" value="Type-I_RS_S_subunit"/>
</dbReference>
<dbReference type="EMBL" id="VIFK01000045">
    <property type="protein sequence ID" value="TQE99675.1"/>
    <property type="molecule type" value="Genomic_DNA"/>
</dbReference>
<reference evidence="5 6" key="1">
    <citation type="submission" date="2019-06" db="EMBL/GenBank/DDBJ databases">
        <title>Metagenome assembled Genome of Spiribacter salinus SL48-SHIP from the microbial mat of Salt Lake 48 (Novosibirsk region, Russia).</title>
        <authorList>
            <person name="Shipova A."/>
            <person name="Rozanov A.S."/>
            <person name="Bryanskaya A.V."/>
            <person name="Peltek S.E."/>
        </authorList>
    </citation>
    <scope>NUCLEOTIDE SEQUENCE [LARGE SCALE GENOMIC DNA]</scope>
    <source>
        <strain evidence="5">SL48-SHIP-2</strain>
    </source>
</reference>
<dbReference type="GO" id="GO:0004519">
    <property type="term" value="F:endonuclease activity"/>
    <property type="evidence" value="ECO:0007669"/>
    <property type="project" value="UniProtKB-KW"/>
</dbReference>
<comment type="similarity">
    <text evidence="1">Belongs to the type-I restriction system S methylase family.</text>
</comment>
<dbReference type="Gene3D" id="3.90.220.20">
    <property type="entry name" value="DNA methylase specificity domains"/>
    <property type="match status" value="2"/>
</dbReference>
<dbReference type="PANTHER" id="PTHR30408">
    <property type="entry name" value="TYPE-1 RESTRICTION ENZYME ECOKI SPECIFICITY PROTEIN"/>
    <property type="match status" value="1"/>
</dbReference>
<gene>
    <name evidence="5" type="ORF">FKY71_07325</name>
</gene>
<dbReference type="SUPFAM" id="SSF116734">
    <property type="entry name" value="DNA methylase specificity domain"/>
    <property type="match status" value="2"/>
</dbReference>
<dbReference type="InterPro" id="IPR044946">
    <property type="entry name" value="Restrct_endonuc_typeI_TRD_sf"/>
</dbReference>
<dbReference type="PANTHER" id="PTHR30408:SF13">
    <property type="entry name" value="TYPE I RESTRICTION ENZYME HINDI SPECIFICITY SUBUNIT"/>
    <property type="match status" value="1"/>
</dbReference>
<keyword evidence="5" id="KW-0378">Hydrolase</keyword>
<keyword evidence="5" id="KW-0540">Nuclease</keyword>
<keyword evidence="2" id="KW-0680">Restriction system</keyword>
<sequence length="371" mass="41543">MAKFRGWARLLPKHTVCLSRTASVGYVIVMGRPMATSQDFVNWICDPDALDYRYLKYVLLAEKNAFSRFAHGTTHQTIYFPEVKAFHVCAPDVDGQRAIADVLSALDDKIEQNRRTARALERLARAIFRAWFVDFEPVKAKAAGATAFPSMPHEVFDALPTRFVDSEIGPIPEGWEVKEFGDIAAQVRLSAKPDEIDPETPYIGLEHMPRRNFALSEWEAVSKVKSNKSRFREGQFLFGKLRPYFHKVGVAPIDGVSSTDIIVLEPRIESLFGPALGLITSDAFVDHATACSSGTKMPRTNWKDMSSFRLAIGPPEIMAAHTALIKPFVDSVVAGIHESHRLAEMRDYLLPKLLSGRVHVDVTEEPRMETT</sequence>
<evidence type="ECO:0000256" key="1">
    <source>
        <dbReference type="ARBA" id="ARBA00010923"/>
    </source>
</evidence>
<organism evidence="5 6">
    <name type="scientific">Spiribacter salinus</name>
    <dbReference type="NCBI Taxonomy" id="1335746"/>
    <lineage>
        <taxon>Bacteria</taxon>
        <taxon>Pseudomonadati</taxon>
        <taxon>Pseudomonadota</taxon>
        <taxon>Gammaproteobacteria</taxon>
        <taxon>Chromatiales</taxon>
        <taxon>Ectothiorhodospiraceae</taxon>
        <taxon>Spiribacter</taxon>
    </lineage>
</organism>
<proteinExistence type="inferred from homology"/>
<evidence type="ECO:0000313" key="5">
    <source>
        <dbReference type="EMBL" id="TQE99675.1"/>
    </source>
</evidence>
<dbReference type="Gene3D" id="1.10.287.1120">
    <property type="entry name" value="Bipartite methylase S protein"/>
    <property type="match status" value="1"/>
</dbReference>
<evidence type="ECO:0000259" key="4">
    <source>
        <dbReference type="Pfam" id="PF01420"/>
    </source>
</evidence>
<dbReference type="Pfam" id="PF01420">
    <property type="entry name" value="Methylase_S"/>
    <property type="match status" value="1"/>
</dbReference>
<dbReference type="InterPro" id="IPR000055">
    <property type="entry name" value="Restrct_endonuc_typeI_TRD"/>
</dbReference>
<evidence type="ECO:0000313" key="6">
    <source>
        <dbReference type="Proteomes" id="UP000315400"/>
    </source>
</evidence>
<dbReference type="GO" id="GO:0003677">
    <property type="term" value="F:DNA binding"/>
    <property type="evidence" value="ECO:0007669"/>
    <property type="project" value="UniProtKB-KW"/>
</dbReference>
<comment type="caution">
    <text evidence="5">The sequence shown here is derived from an EMBL/GenBank/DDBJ whole genome shotgun (WGS) entry which is preliminary data.</text>
</comment>